<dbReference type="GO" id="GO:0006297">
    <property type="term" value="P:nucleotide-excision repair, DNA gap filling"/>
    <property type="evidence" value="ECO:0007669"/>
    <property type="project" value="TreeGrafter"/>
</dbReference>
<accession>A0A1V8T373</accession>
<dbReference type="GO" id="GO:0003887">
    <property type="term" value="F:DNA-directed DNA polymerase activity"/>
    <property type="evidence" value="ECO:0007669"/>
    <property type="project" value="TreeGrafter"/>
</dbReference>
<feature type="compositionally biased region" description="Basic residues" evidence="5">
    <location>
        <begin position="380"/>
        <end position="391"/>
    </location>
</feature>
<organism evidence="6 7">
    <name type="scientific">Cryoendolithus antarcticus</name>
    <dbReference type="NCBI Taxonomy" id="1507870"/>
    <lineage>
        <taxon>Eukaryota</taxon>
        <taxon>Fungi</taxon>
        <taxon>Dikarya</taxon>
        <taxon>Ascomycota</taxon>
        <taxon>Pezizomycotina</taxon>
        <taxon>Dothideomycetes</taxon>
        <taxon>Dothideomycetidae</taxon>
        <taxon>Cladosporiales</taxon>
        <taxon>Cladosporiaceae</taxon>
        <taxon>Cryoendolithus</taxon>
    </lineage>
</organism>
<evidence type="ECO:0000256" key="3">
    <source>
        <dbReference type="ARBA" id="ARBA00022705"/>
    </source>
</evidence>
<keyword evidence="7" id="KW-1185">Reference proteome</keyword>
<dbReference type="STRING" id="1507870.A0A1V8T373"/>
<dbReference type="InParanoid" id="A0A1V8T373"/>
<evidence type="ECO:0000256" key="5">
    <source>
        <dbReference type="SAM" id="MobiDB-lite"/>
    </source>
</evidence>
<dbReference type="GO" id="GO:1904161">
    <property type="term" value="P:DNA synthesis involved in UV-damage excision repair"/>
    <property type="evidence" value="ECO:0007669"/>
    <property type="project" value="TreeGrafter"/>
</dbReference>
<comment type="subcellular location">
    <subcellularLocation>
        <location evidence="1">Nucleus</location>
    </subcellularLocation>
</comment>
<name>A0A1V8T373_9PEZI</name>
<dbReference type="Proteomes" id="UP000192596">
    <property type="component" value="Unassembled WGS sequence"/>
</dbReference>
<feature type="region of interest" description="Disordered" evidence="5">
    <location>
        <begin position="433"/>
        <end position="453"/>
    </location>
</feature>
<proteinExistence type="predicted"/>
<feature type="compositionally biased region" description="Polar residues" evidence="5">
    <location>
        <begin position="224"/>
        <end position="235"/>
    </location>
</feature>
<feature type="region of interest" description="Disordered" evidence="5">
    <location>
        <begin position="180"/>
        <end position="393"/>
    </location>
</feature>
<dbReference type="GO" id="GO:0006271">
    <property type="term" value="P:DNA strand elongation involved in DNA replication"/>
    <property type="evidence" value="ECO:0007669"/>
    <property type="project" value="TreeGrafter"/>
</dbReference>
<dbReference type="PANTHER" id="PTHR17598:SF13">
    <property type="entry name" value="DNA POLYMERASE DELTA SUBUNIT 3"/>
    <property type="match status" value="1"/>
</dbReference>
<evidence type="ECO:0000256" key="4">
    <source>
        <dbReference type="ARBA" id="ARBA00023242"/>
    </source>
</evidence>
<dbReference type="GO" id="GO:0043625">
    <property type="term" value="C:delta DNA polymerase complex"/>
    <property type="evidence" value="ECO:0007669"/>
    <property type="project" value="InterPro"/>
</dbReference>
<gene>
    <name evidence="6" type="ORF">B0A48_09760</name>
</gene>
<comment type="caution">
    <text evidence="6">The sequence shown here is derived from an EMBL/GenBank/DDBJ whole genome shotgun (WGS) entry which is preliminary data.</text>
</comment>
<reference evidence="7" key="1">
    <citation type="submission" date="2017-03" db="EMBL/GenBank/DDBJ databases">
        <title>Genomes of endolithic fungi from Antarctica.</title>
        <authorList>
            <person name="Coleine C."/>
            <person name="Masonjones S."/>
            <person name="Stajich J.E."/>
        </authorList>
    </citation>
    <scope>NUCLEOTIDE SEQUENCE [LARGE SCALE GENOMIC DNA]</scope>
    <source>
        <strain evidence="7">CCFEE 5527</strain>
    </source>
</reference>
<dbReference type="Gene3D" id="3.90.1030.20">
    <property type="entry name" value="DNA polymerase delta, p66 (Cdc27) subunit, wHTH domain"/>
    <property type="match status" value="1"/>
</dbReference>
<protein>
    <recommendedName>
        <fullName evidence="2">DNA polymerase delta subunit 3</fullName>
    </recommendedName>
</protein>
<evidence type="ECO:0000313" key="6">
    <source>
        <dbReference type="EMBL" id="OQO05668.1"/>
    </source>
</evidence>
<sequence>MAQDYSEYLAINVLNEQQVVSYRTLSRALKVHVNLAKQMLYDFHRKQNAKKPSSVHATYLITGTRVAQSTSKTNGIYSQDGEDTVMRSSPPIPGSSPTKQTGDSGEDEDIPTRSVLLVRQEHLEKATATFEHIAGKHVYSLQPGSLSDIQVLSDCNRRIVSTYAAEDPLVAWKQYGTIQDPNVKRRTQGQRPPPPVAPPAAKSAVGSKPAATAGKPATLERQASRASDVSISSAKATPEPNGTANAKKSAASKPPATKRQSSDIFKSFAKGGSKAKKETPDTSAAPSPALVPVADEPMGGMSDDDADDTVEDAEVEVRAGSGKLRKDRQAELEAMMDAEDEPMDDTAESGIDSRTEPGPKQQVEAAEELAETMTVENGRRRGRRRVMKKKTVKDEEGYLVTKEEAVWESFSEDEPAPKKAKMAPVPAVAKSGAAAKKAGNPGQGNIMSFFGKK</sequence>
<feature type="compositionally biased region" description="Low complexity" evidence="5">
    <location>
        <begin position="199"/>
        <end position="211"/>
    </location>
</feature>
<dbReference type="OrthoDB" id="514823at2759"/>
<dbReference type="Pfam" id="PF09507">
    <property type="entry name" value="CDC27"/>
    <property type="match status" value="1"/>
</dbReference>
<evidence type="ECO:0000256" key="2">
    <source>
        <dbReference type="ARBA" id="ARBA00017589"/>
    </source>
</evidence>
<evidence type="ECO:0000313" key="7">
    <source>
        <dbReference type="Proteomes" id="UP000192596"/>
    </source>
</evidence>
<keyword evidence="4" id="KW-0539">Nucleus</keyword>
<feature type="compositionally biased region" description="Low complexity" evidence="5">
    <location>
        <begin position="243"/>
        <end position="258"/>
    </location>
</feature>
<keyword evidence="3" id="KW-0235">DNA replication</keyword>
<dbReference type="AlphaFoldDB" id="A0A1V8T373"/>
<evidence type="ECO:0000256" key="1">
    <source>
        <dbReference type="ARBA" id="ARBA00004123"/>
    </source>
</evidence>
<dbReference type="InterPro" id="IPR041913">
    <property type="entry name" value="POLD3_sf"/>
</dbReference>
<feature type="compositionally biased region" description="Low complexity" evidence="5">
    <location>
        <begin position="283"/>
        <end position="294"/>
    </location>
</feature>
<dbReference type="PANTHER" id="PTHR17598">
    <property type="entry name" value="DNA POLYMERASE DELTA SUBUNIT 3"/>
    <property type="match status" value="1"/>
</dbReference>
<dbReference type="EMBL" id="NAJO01000018">
    <property type="protein sequence ID" value="OQO05668.1"/>
    <property type="molecule type" value="Genomic_DNA"/>
</dbReference>
<feature type="region of interest" description="Disordered" evidence="5">
    <location>
        <begin position="71"/>
        <end position="109"/>
    </location>
</feature>
<dbReference type="InterPro" id="IPR019038">
    <property type="entry name" value="POLD3"/>
</dbReference>
<feature type="compositionally biased region" description="Acidic residues" evidence="5">
    <location>
        <begin position="334"/>
        <end position="347"/>
    </location>
</feature>
<feature type="compositionally biased region" description="Acidic residues" evidence="5">
    <location>
        <begin position="302"/>
        <end position="314"/>
    </location>
</feature>